<dbReference type="AlphaFoldDB" id="A0A1R3K5D0"/>
<evidence type="ECO:0000256" key="2">
    <source>
        <dbReference type="ARBA" id="ARBA00022737"/>
    </source>
</evidence>
<sequence length="359" mass="39830">MKRRQRAGLPIYPQDQDHQVGDAGFLFQQRTHKEQAQQGRKRPNYYYNTSSSYHQLLSSSHPKRQCDFTNFSLLDSMNLSSAGAGQNQAVSSFYSNLNHRQYLKLHHHDTNTNTADSDHLYNKENITSTAAQTQTPLFINSGNSFSSLLMGMGTTQSTEPFHLDFVPPGPGLKAELIASSYQTPPAPVVQPTATASSSGNTNTNNYLYKGRTSGLLDSLLAESRSLSFRNQRNQTNCEDFPQLMIENAATVLEEEEEDGDKCVHVENQWDDFTSSHSSIGLKVGDESIEETNSMDDDLLSLLNNFPSSMPLPEWYNKSNRPSNGSSSSAYMSTVRSSDLDSEQNLSPNPAATGLLEKYA</sequence>
<dbReference type="PANTHER" id="PTHR47995:SF18">
    <property type="entry name" value="TRANSCRIPTION FACTOR MYB65"/>
    <property type="match status" value="1"/>
</dbReference>
<feature type="region of interest" description="Disordered" evidence="7">
    <location>
        <begin position="312"/>
        <end position="359"/>
    </location>
</feature>
<evidence type="ECO:0000256" key="3">
    <source>
        <dbReference type="ARBA" id="ARBA00023015"/>
    </source>
</evidence>
<proteinExistence type="predicted"/>
<dbReference type="EMBL" id="AWUE01014659">
    <property type="protein sequence ID" value="OMP02264.1"/>
    <property type="molecule type" value="Genomic_DNA"/>
</dbReference>
<gene>
    <name evidence="8" type="ORF">COLO4_11249</name>
</gene>
<keyword evidence="3" id="KW-0805">Transcription regulation</keyword>
<evidence type="ECO:0000256" key="4">
    <source>
        <dbReference type="ARBA" id="ARBA00023125"/>
    </source>
</evidence>
<keyword evidence="6" id="KW-0539">Nucleus</keyword>
<dbReference type="PANTHER" id="PTHR47995">
    <property type="entry name" value="TRANSCRIPTION FACTOR MYB33-RELATED"/>
    <property type="match status" value="1"/>
</dbReference>
<evidence type="ECO:0000256" key="5">
    <source>
        <dbReference type="ARBA" id="ARBA00023163"/>
    </source>
</evidence>
<evidence type="ECO:0000256" key="7">
    <source>
        <dbReference type="SAM" id="MobiDB-lite"/>
    </source>
</evidence>
<reference evidence="9" key="1">
    <citation type="submission" date="2013-09" db="EMBL/GenBank/DDBJ databases">
        <title>Corchorus olitorius genome sequencing.</title>
        <authorList>
            <person name="Alam M."/>
            <person name="Haque M.S."/>
            <person name="Islam M.S."/>
            <person name="Emdad E.M."/>
            <person name="Islam M.M."/>
            <person name="Ahmed B."/>
            <person name="Halim A."/>
            <person name="Hossen Q.M.M."/>
            <person name="Hossain M.Z."/>
            <person name="Ahmed R."/>
            <person name="Khan M.M."/>
            <person name="Islam R."/>
            <person name="Rashid M.M."/>
            <person name="Khan S.A."/>
            <person name="Rahman M.S."/>
            <person name="Alam M."/>
            <person name="Yahiya A.S."/>
            <person name="Khan M.S."/>
            <person name="Azam M.S."/>
            <person name="Haque T."/>
            <person name="Lashkar M.Z.H."/>
            <person name="Akhand A.I."/>
            <person name="Morshed G."/>
            <person name="Roy S."/>
            <person name="Uddin K.S."/>
            <person name="Rabeya T."/>
            <person name="Hossain A.S."/>
            <person name="Chowdhury A."/>
            <person name="Snigdha A.R."/>
            <person name="Mortoza M.S."/>
            <person name="Matin S.A."/>
            <person name="Hoque S.M.E."/>
            <person name="Islam M.K."/>
            <person name="Roy D.K."/>
            <person name="Haider R."/>
            <person name="Moosa M.M."/>
            <person name="Elias S.M."/>
            <person name="Hasan A.M."/>
            <person name="Jahan S."/>
            <person name="Shafiuddin M."/>
            <person name="Mahmood N."/>
            <person name="Shommy N.S."/>
        </authorList>
    </citation>
    <scope>NUCLEOTIDE SEQUENCE [LARGE SCALE GENOMIC DNA]</scope>
    <source>
        <strain evidence="9">cv. O-4</strain>
    </source>
</reference>
<keyword evidence="5" id="KW-0804">Transcription</keyword>
<evidence type="ECO:0000313" key="9">
    <source>
        <dbReference type="Proteomes" id="UP000187203"/>
    </source>
</evidence>
<keyword evidence="9" id="KW-1185">Reference proteome</keyword>
<dbReference type="GO" id="GO:0003677">
    <property type="term" value="F:DNA binding"/>
    <property type="evidence" value="ECO:0007669"/>
    <property type="project" value="UniProtKB-KW"/>
</dbReference>
<keyword evidence="4" id="KW-0238">DNA-binding</keyword>
<dbReference type="GO" id="GO:0005634">
    <property type="term" value="C:nucleus"/>
    <property type="evidence" value="ECO:0007669"/>
    <property type="project" value="UniProtKB-SubCell"/>
</dbReference>
<keyword evidence="2" id="KW-0677">Repeat</keyword>
<dbReference type="OrthoDB" id="2143914at2759"/>
<comment type="subcellular location">
    <subcellularLocation>
        <location evidence="1">Nucleus</location>
    </subcellularLocation>
</comment>
<evidence type="ECO:0000313" key="8">
    <source>
        <dbReference type="EMBL" id="OMP02264.1"/>
    </source>
</evidence>
<accession>A0A1R3K5D0</accession>
<evidence type="ECO:0000256" key="1">
    <source>
        <dbReference type="ARBA" id="ARBA00004123"/>
    </source>
</evidence>
<feature type="compositionally biased region" description="Low complexity" evidence="7">
    <location>
        <begin position="312"/>
        <end position="328"/>
    </location>
</feature>
<dbReference type="Proteomes" id="UP000187203">
    <property type="component" value="Unassembled WGS sequence"/>
</dbReference>
<organism evidence="8 9">
    <name type="scientific">Corchorus olitorius</name>
    <dbReference type="NCBI Taxonomy" id="93759"/>
    <lineage>
        <taxon>Eukaryota</taxon>
        <taxon>Viridiplantae</taxon>
        <taxon>Streptophyta</taxon>
        <taxon>Embryophyta</taxon>
        <taxon>Tracheophyta</taxon>
        <taxon>Spermatophyta</taxon>
        <taxon>Magnoliopsida</taxon>
        <taxon>eudicotyledons</taxon>
        <taxon>Gunneridae</taxon>
        <taxon>Pentapetalae</taxon>
        <taxon>rosids</taxon>
        <taxon>malvids</taxon>
        <taxon>Malvales</taxon>
        <taxon>Malvaceae</taxon>
        <taxon>Grewioideae</taxon>
        <taxon>Apeibeae</taxon>
        <taxon>Corchorus</taxon>
    </lineage>
</organism>
<name>A0A1R3K5D0_9ROSI</name>
<protein>
    <submittedName>
        <fullName evidence="8">Uncharacterized protein</fullName>
    </submittedName>
</protein>
<comment type="caution">
    <text evidence="8">The sequence shown here is derived from an EMBL/GenBank/DDBJ whole genome shotgun (WGS) entry which is preliminary data.</text>
</comment>
<evidence type="ECO:0000256" key="6">
    <source>
        <dbReference type="ARBA" id="ARBA00023242"/>
    </source>
</evidence>
<feature type="compositionally biased region" description="Polar residues" evidence="7">
    <location>
        <begin position="329"/>
        <end position="349"/>
    </location>
</feature>